<sequence length="494" mass="55966">MRENFIEKVNLSVLQINILMSVIVLAGFLIEYLKGERSLLVISLWSSPLLICLLFSIAIYLKNKESNIIKIISFVGFTITYTLVLFNGKSPLTFIFIFPLLCAYCLYFEKKFIYISSFIVFSINLIYIIQRYLKGFNSNMDTLNYTMQIGTIIMFIGAVFLVVTIGGRQRRGLEDNLQSLNEQKYLQNEILKDIYKAINILDNNSKEINNIVEEIVIYSQTVEKSIREVGAGAKDNLKRIQDQTNLSEETQQSLQITLELSNNMERSSESAKDMLLKGGTIVGNLVEKFNEGDNSYKRLYSIVENTHVKSDSMGEITEVINSIAEQTNLLALNASIEAARAGEVGRGFKVVAEEIKKLAEESKVAIIDINNIIKEFKEESRKSFLEIERLKTINAEENKLIVETKGVFLNINHTIEFLKDKIEDVNSQISELTKGNNEVVKSISGIWSVSEETVLTTEKVIVATEEYSKKSSKAKELTKELLDISKGMSKYIKS</sequence>
<dbReference type="PANTHER" id="PTHR43531">
    <property type="entry name" value="PROTEIN ICFG"/>
    <property type="match status" value="1"/>
</dbReference>
<keyword evidence="4" id="KW-0812">Transmembrane</keyword>
<protein>
    <recommendedName>
        <fullName evidence="5">Methyl-accepting transducer domain-containing protein</fullName>
    </recommendedName>
</protein>
<feature type="transmembrane region" description="Helical" evidence="4">
    <location>
        <begin position="68"/>
        <end position="86"/>
    </location>
</feature>
<dbReference type="SUPFAM" id="SSF58104">
    <property type="entry name" value="Methyl-accepting chemotaxis protein (MCP) signaling domain"/>
    <property type="match status" value="1"/>
</dbReference>
<dbReference type="Pfam" id="PF00015">
    <property type="entry name" value="MCPsignal"/>
    <property type="match status" value="1"/>
</dbReference>
<gene>
    <name evidence="6" type="ORF">GCM10008905_02160</name>
</gene>
<evidence type="ECO:0000256" key="2">
    <source>
        <dbReference type="ARBA" id="ARBA00029447"/>
    </source>
</evidence>
<feature type="transmembrane region" description="Helical" evidence="4">
    <location>
        <begin position="12"/>
        <end position="33"/>
    </location>
</feature>
<dbReference type="PANTHER" id="PTHR43531:SF11">
    <property type="entry name" value="METHYL-ACCEPTING CHEMOTAXIS PROTEIN 3"/>
    <property type="match status" value="1"/>
</dbReference>
<dbReference type="SMART" id="SM00283">
    <property type="entry name" value="MA"/>
    <property type="match status" value="1"/>
</dbReference>
<evidence type="ECO:0000313" key="6">
    <source>
        <dbReference type="EMBL" id="GAA0717018.1"/>
    </source>
</evidence>
<organism evidence="6 7">
    <name type="scientific">Clostridium malenominatum</name>
    <dbReference type="NCBI Taxonomy" id="1539"/>
    <lineage>
        <taxon>Bacteria</taxon>
        <taxon>Bacillati</taxon>
        <taxon>Bacillota</taxon>
        <taxon>Clostridia</taxon>
        <taxon>Eubacteriales</taxon>
        <taxon>Clostridiaceae</taxon>
        <taxon>Clostridium</taxon>
    </lineage>
</organism>
<feature type="transmembrane region" description="Helical" evidence="4">
    <location>
        <begin position="113"/>
        <end position="133"/>
    </location>
</feature>
<dbReference type="RefSeq" id="WP_343765539.1">
    <property type="nucleotide sequence ID" value="NZ_BAAACF010000001.1"/>
</dbReference>
<accession>A0ABN1IMF4</accession>
<evidence type="ECO:0000256" key="3">
    <source>
        <dbReference type="PROSITE-ProRule" id="PRU00284"/>
    </source>
</evidence>
<reference evidence="6 7" key="1">
    <citation type="journal article" date="2019" name="Int. J. Syst. Evol. Microbiol.">
        <title>The Global Catalogue of Microorganisms (GCM) 10K type strain sequencing project: providing services to taxonomists for standard genome sequencing and annotation.</title>
        <authorList>
            <consortium name="The Broad Institute Genomics Platform"/>
            <consortium name="The Broad Institute Genome Sequencing Center for Infectious Disease"/>
            <person name="Wu L."/>
            <person name="Ma J."/>
        </authorList>
    </citation>
    <scope>NUCLEOTIDE SEQUENCE [LARGE SCALE GENOMIC DNA]</scope>
    <source>
        <strain evidence="6 7">JCM 1405</strain>
    </source>
</reference>
<dbReference type="EMBL" id="BAAACF010000001">
    <property type="protein sequence ID" value="GAA0717018.1"/>
    <property type="molecule type" value="Genomic_DNA"/>
</dbReference>
<evidence type="ECO:0000313" key="7">
    <source>
        <dbReference type="Proteomes" id="UP001500339"/>
    </source>
</evidence>
<dbReference type="PROSITE" id="PS50111">
    <property type="entry name" value="CHEMOTAXIS_TRANSDUC_2"/>
    <property type="match status" value="1"/>
</dbReference>
<dbReference type="Gene3D" id="1.10.287.950">
    <property type="entry name" value="Methyl-accepting chemotaxis protein"/>
    <property type="match status" value="1"/>
</dbReference>
<feature type="transmembrane region" description="Helical" evidence="4">
    <location>
        <begin position="145"/>
        <end position="165"/>
    </location>
</feature>
<feature type="domain" description="Methyl-accepting transducer" evidence="5">
    <location>
        <begin position="211"/>
        <end position="447"/>
    </location>
</feature>
<dbReference type="InterPro" id="IPR051310">
    <property type="entry name" value="MCP_chemotaxis"/>
</dbReference>
<evidence type="ECO:0000259" key="5">
    <source>
        <dbReference type="PROSITE" id="PS50111"/>
    </source>
</evidence>
<dbReference type="InterPro" id="IPR004089">
    <property type="entry name" value="MCPsignal_dom"/>
</dbReference>
<evidence type="ECO:0000256" key="1">
    <source>
        <dbReference type="ARBA" id="ARBA00022500"/>
    </source>
</evidence>
<dbReference type="Proteomes" id="UP001500339">
    <property type="component" value="Unassembled WGS sequence"/>
</dbReference>
<keyword evidence="7" id="KW-1185">Reference proteome</keyword>
<proteinExistence type="inferred from homology"/>
<keyword evidence="3" id="KW-0807">Transducer</keyword>
<feature type="transmembrane region" description="Helical" evidence="4">
    <location>
        <begin position="39"/>
        <end position="61"/>
    </location>
</feature>
<feature type="transmembrane region" description="Helical" evidence="4">
    <location>
        <begin position="92"/>
        <end position="108"/>
    </location>
</feature>
<keyword evidence="4" id="KW-1133">Transmembrane helix</keyword>
<dbReference type="InterPro" id="IPR004090">
    <property type="entry name" value="Chemotax_Me-accpt_rcpt"/>
</dbReference>
<keyword evidence="1" id="KW-0145">Chemotaxis</keyword>
<evidence type="ECO:0000256" key="4">
    <source>
        <dbReference type="SAM" id="Phobius"/>
    </source>
</evidence>
<name>A0ABN1IMF4_9CLOT</name>
<dbReference type="PRINTS" id="PR00260">
    <property type="entry name" value="CHEMTRNSDUCR"/>
</dbReference>
<keyword evidence="4" id="KW-0472">Membrane</keyword>
<comment type="similarity">
    <text evidence="2">Belongs to the methyl-accepting chemotaxis (MCP) protein family.</text>
</comment>
<comment type="caution">
    <text evidence="6">The sequence shown here is derived from an EMBL/GenBank/DDBJ whole genome shotgun (WGS) entry which is preliminary data.</text>
</comment>